<dbReference type="GeneID" id="22896085"/>
<evidence type="ECO:0000313" key="2">
    <source>
        <dbReference type="Proteomes" id="UP000008784"/>
    </source>
</evidence>
<reference evidence="1 2" key="1">
    <citation type="journal article" date="2011" name="PLoS Pathog.">
        <title>Genomic and proteomic analyses of the fungus Arthrobotrys oligospora provide insights into nematode-trap formation.</title>
        <authorList>
            <person name="Yang J."/>
            <person name="Wang L."/>
            <person name="Ji X."/>
            <person name="Feng Y."/>
            <person name="Li X."/>
            <person name="Zou C."/>
            <person name="Xu J."/>
            <person name="Ren Y."/>
            <person name="Mi Q."/>
            <person name="Wu J."/>
            <person name="Liu S."/>
            <person name="Liu Y."/>
            <person name="Huang X."/>
            <person name="Wang H."/>
            <person name="Niu X."/>
            <person name="Li J."/>
            <person name="Liang L."/>
            <person name="Luo Y."/>
            <person name="Ji K."/>
            <person name="Zhou W."/>
            <person name="Yu Z."/>
            <person name="Li G."/>
            <person name="Liu Y."/>
            <person name="Li L."/>
            <person name="Qiao M."/>
            <person name="Feng L."/>
            <person name="Zhang K.-Q."/>
        </authorList>
    </citation>
    <scope>NUCLEOTIDE SEQUENCE [LARGE SCALE GENOMIC DNA]</scope>
    <source>
        <strain evidence="2">ATCC 24927 / CBS 115.81 / DSM 1491</strain>
    </source>
</reference>
<gene>
    <name evidence="1" type="ORF">AOL_s00110g196</name>
</gene>
<evidence type="ECO:0000313" key="1">
    <source>
        <dbReference type="EMBL" id="EGX46032.1"/>
    </source>
</evidence>
<dbReference type="OrthoDB" id="5402031at2759"/>
<organism evidence="1 2">
    <name type="scientific">Arthrobotrys oligospora (strain ATCC 24927 / CBS 115.81 / DSM 1491)</name>
    <name type="common">Nematode-trapping fungus</name>
    <name type="synonym">Didymozoophaga oligospora</name>
    <dbReference type="NCBI Taxonomy" id="756982"/>
    <lineage>
        <taxon>Eukaryota</taxon>
        <taxon>Fungi</taxon>
        <taxon>Dikarya</taxon>
        <taxon>Ascomycota</taxon>
        <taxon>Pezizomycotina</taxon>
        <taxon>Orbiliomycetes</taxon>
        <taxon>Orbiliales</taxon>
        <taxon>Orbiliaceae</taxon>
        <taxon>Orbilia</taxon>
        <taxon>Orbilia oligospora</taxon>
    </lineage>
</organism>
<dbReference type="RefSeq" id="XP_011125188.1">
    <property type="nucleotide sequence ID" value="XM_011126886.1"/>
</dbReference>
<name>G1XL26_ARTOA</name>
<comment type="caution">
    <text evidence="1">The sequence shown here is derived from an EMBL/GenBank/DDBJ whole genome shotgun (WGS) entry which is preliminary data.</text>
</comment>
<dbReference type="InParanoid" id="G1XL26"/>
<protein>
    <submittedName>
        <fullName evidence="1">Uncharacterized protein</fullName>
    </submittedName>
</protein>
<keyword evidence="2" id="KW-1185">Reference proteome</keyword>
<accession>G1XL26</accession>
<sequence length="343" mass="38678">MDRDTPDAIIWDTISPSTEFRKNVLVKYKVKEFQIQAQLSVPLAVTPQICGAVTFAKDNYVITNSIDQDSIIAMDLVAAAVLLIYDESRGVHRTFDGADLIEMCCIQSLRDIGYDFAYLPQFSNPDALSRLQTWYYSNFVSLTRKYFTGDQLIRQATRRISEMIEAARVAVRDNSTLPYWALEDFLRTGSIQAFKPPRFQDTSWHILALAAPPIILVVGELKPDFFHEDGLPPSWPSSNAISKINTLLKSFGLGKVLQKYCAEPRARGGIFGSHRTLRRWLIQVQSFSGAYLRPADNHIVYNLPSSRCDCAYDVFPLQKGDNRDNKHLFGGCPNNGILLLDGK</sequence>
<proteinExistence type="predicted"/>
<dbReference type="EMBL" id="ADOT01000195">
    <property type="protein sequence ID" value="EGX46032.1"/>
    <property type="molecule type" value="Genomic_DNA"/>
</dbReference>
<dbReference type="HOGENOM" id="CLU_808856_0_0_1"/>
<dbReference type="AlphaFoldDB" id="G1XL26"/>
<dbReference type="Proteomes" id="UP000008784">
    <property type="component" value="Unassembled WGS sequence"/>
</dbReference>